<keyword evidence="4" id="KW-1185">Reference proteome</keyword>
<dbReference type="InterPro" id="IPR052929">
    <property type="entry name" value="RNase_H-like_EbsB-rel"/>
</dbReference>
<dbReference type="InterPro" id="IPR044730">
    <property type="entry name" value="RNase_H-like_dom_plant"/>
</dbReference>
<evidence type="ECO:0000259" key="2">
    <source>
        <dbReference type="Pfam" id="PF13456"/>
    </source>
</evidence>
<name>A0ABR2NH20_9ROSI</name>
<sequence>MFIFLHFLWLISSLLHSLVSVASVGILLMSNVEDGIAHFLNNPLLNSRKNISLLDPTNKGGLGGISATVSGPKLDHKYLGLGEGFDVVMGSPEEESPMGSVETTKRPRFLTKDLKVSLVKDFTGDNSPTSAGLDHGLHGYLRVHVKRRLNICGILLWRLFLVVFLQHDYDKWCPPSSPHYKINVGASAMLVDSKSSSSFLVLDSMGNIIGAGFRINDSITSVFSAEVEAILQELEFSRDLGLHRVVEGDNKAVIEKLNAHSQDFSDIGPKFRDIKFFAGFFFTSCVFRFIGTSGNQLAHVLASEGLNSSMDRFWVDDAPPLV</sequence>
<dbReference type="InterPro" id="IPR036397">
    <property type="entry name" value="RNaseH_sf"/>
</dbReference>
<feature type="domain" description="RNase H type-1" evidence="2">
    <location>
        <begin position="192"/>
        <end position="304"/>
    </location>
</feature>
<gene>
    <name evidence="3" type="ORF">V6N11_057520</name>
</gene>
<comment type="caution">
    <text evidence="3">The sequence shown here is derived from an EMBL/GenBank/DDBJ whole genome shotgun (WGS) entry which is preliminary data.</text>
</comment>
<feature type="signal peptide" evidence="1">
    <location>
        <begin position="1"/>
        <end position="20"/>
    </location>
</feature>
<dbReference type="InterPro" id="IPR002156">
    <property type="entry name" value="RNaseH_domain"/>
</dbReference>
<organism evidence="3 4">
    <name type="scientific">Hibiscus sabdariffa</name>
    <name type="common">roselle</name>
    <dbReference type="NCBI Taxonomy" id="183260"/>
    <lineage>
        <taxon>Eukaryota</taxon>
        <taxon>Viridiplantae</taxon>
        <taxon>Streptophyta</taxon>
        <taxon>Embryophyta</taxon>
        <taxon>Tracheophyta</taxon>
        <taxon>Spermatophyta</taxon>
        <taxon>Magnoliopsida</taxon>
        <taxon>eudicotyledons</taxon>
        <taxon>Gunneridae</taxon>
        <taxon>Pentapetalae</taxon>
        <taxon>rosids</taxon>
        <taxon>malvids</taxon>
        <taxon>Malvales</taxon>
        <taxon>Malvaceae</taxon>
        <taxon>Malvoideae</taxon>
        <taxon>Hibiscus</taxon>
    </lineage>
</organism>
<evidence type="ECO:0000313" key="3">
    <source>
        <dbReference type="EMBL" id="KAK8975428.1"/>
    </source>
</evidence>
<feature type="chain" id="PRO_5046381345" description="RNase H type-1 domain-containing protein" evidence="1">
    <location>
        <begin position="21"/>
        <end position="322"/>
    </location>
</feature>
<dbReference type="Pfam" id="PF13456">
    <property type="entry name" value="RVT_3"/>
    <property type="match status" value="1"/>
</dbReference>
<reference evidence="3 4" key="1">
    <citation type="journal article" date="2024" name="G3 (Bethesda)">
        <title>Genome assembly of Hibiscus sabdariffa L. provides insights into metabolisms of medicinal natural products.</title>
        <authorList>
            <person name="Kim T."/>
        </authorList>
    </citation>
    <scope>NUCLEOTIDE SEQUENCE [LARGE SCALE GENOMIC DNA]</scope>
    <source>
        <strain evidence="3">TK-2024</strain>
        <tissue evidence="3">Old leaves</tissue>
    </source>
</reference>
<proteinExistence type="predicted"/>
<evidence type="ECO:0000313" key="4">
    <source>
        <dbReference type="Proteomes" id="UP001396334"/>
    </source>
</evidence>
<protein>
    <recommendedName>
        <fullName evidence="2">RNase H type-1 domain-containing protein</fullName>
    </recommendedName>
</protein>
<dbReference type="PANTHER" id="PTHR47074">
    <property type="entry name" value="BNAC02G40300D PROTEIN"/>
    <property type="match status" value="1"/>
</dbReference>
<accession>A0ABR2NH20</accession>
<dbReference type="CDD" id="cd06222">
    <property type="entry name" value="RNase_H_like"/>
    <property type="match status" value="1"/>
</dbReference>
<dbReference type="Gene3D" id="3.30.420.10">
    <property type="entry name" value="Ribonuclease H-like superfamily/Ribonuclease H"/>
    <property type="match status" value="1"/>
</dbReference>
<keyword evidence="1" id="KW-0732">Signal</keyword>
<dbReference type="PANTHER" id="PTHR47074:SF61">
    <property type="entry name" value="RNASE H TYPE-1 DOMAIN-CONTAINING PROTEIN"/>
    <property type="match status" value="1"/>
</dbReference>
<dbReference type="EMBL" id="JBBPBN010000146">
    <property type="protein sequence ID" value="KAK8975428.1"/>
    <property type="molecule type" value="Genomic_DNA"/>
</dbReference>
<dbReference type="Proteomes" id="UP001396334">
    <property type="component" value="Unassembled WGS sequence"/>
</dbReference>
<evidence type="ECO:0000256" key="1">
    <source>
        <dbReference type="SAM" id="SignalP"/>
    </source>
</evidence>